<feature type="compositionally biased region" description="Basic and acidic residues" evidence="1">
    <location>
        <begin position="342"/>
        <end position="353"/>
    </location>
</feature>
<evidence type="ECO:0000256" key="1">
    <source>
        <dbReference type="SAM" id="MobiDB-lite"/>
    </source>
</evidence>
<dbReference type="SMART" id="SM00849">
    <property type="entry name" value="Lactamase_B"/>
    <property type="match status" value="1"/>
</dbReference>
<evidence type="ECO:0000313" key="6">
    <source>
        <dbReference type="Proteomes" id="UP001401887"/>
    </source>
</evidence>
<dbReference type="PANTHER" id="PTHR30619">
    <property type="entry name" value="DNA INTERNALIZATION/COMPETENCE PROTEIN COMEC/REC2"/>
    <property type="match status" value="1"/>
</dbReference>
<evidence type="ECO:0000259" key="4">
    <source>
        <dbReference type="SMART" id="SM00894"/>
    </source>
</evidence>
<dbReference type="CDD" id="cd07731">
    <property type="entry name" value="ComA-like_MBL-fold"/>
    <property type="match status" value="1"/>
</dbReference>
<dbReference type="InterPro" id="IPR035681">
    <property type="entry name" value="ComA-like_MBL"/>
</dbReference>
<feature type="chain" id="PRO_5046571606" description="Competence protein ComEC" evidence="2">
    <location>
        <begin position="20"/>
        <end position="353"/>
    </location>
</feature>
<protein>
    <recommendedName>
        <fullName evidence="7">Competence protein ComEC</fullName>
    </recommendedName>
</protein>
<accession>A0ABP9W8J5</accession>
<feature type="region of interest" description="Disordered" evidence="1">
    <location>
        <begin position="278"/>
        <end position="310"/>
    </location>
</feature>
<feature type="domain" description="Metallo-beta-lactamase" evidence="3">
    <location>
        <begin position="37"/>
        <end position="206"/>
    </location>
</feature>
<dbReference type="InterPro" id="IPR052159">
    <property type="entry name" value="Competence_DNA_uptake"/>
</dbReference>
<dbReference type="RefSeq" id="WP_345465464.1">
    <property type="nucleotide sequence ID" value="NZ_BAABRP010000009.1"/>
</dbReference>
<keyword evidence="6" id="KW-1185">Reference proteome</keyword>
<dbReference type="InterPro" id="IPR001279">
    <property type="entry name" value="Metallo-B-lactamas"/>
</dbReference>
<evidence type="ECO:0000313" key="5">
    <source>
        <dbReference type="EMBL" id="GAA5513672.1"/>
    </source>
</evidence>
<name>A0ABP9W8J5_9DEIO</name>
<feature type="signal peptide" evidence="2">
    <location>
        <begin position="1"/>
        <end position="19"/>
    </location>
</feature>
<dbReference type="SUPFAM" id="SSF56281">
    <property type="entry name" value="Metallo-hydrolase/oxidoreductase"/>
    <property type="match status" value="1"/>
</dbReference>
<organism evidence="5 6">
    <name type="scientific">Deinococcus carri</name>
    <dbReference type="NCBI Taxonomy" id="1211323"/>
    <lineage>
        <taxon>Bacteria</taxon>
        <taxon>Thermotogati</taxon>
        <taxon>Deinococcota</taxon>
        <taxon>Deinococci</taxon>
        <taxon>Deinococcales</taxon>
        <taxon>Deinococcaceae</taxon>
        <taxon>Deinococcus</taxon>
    </lineage>
</organism>
<sequence length="353" mass="36558">MRHVLALAALSLGLASAQAAAPGAPGVLTIRFLDVGQGDAVLITSPEGKSVLYDGGRSEPRLQALLNLYGVQSLDLVAASHADSDHITGLIPGVRLFKPKYFLNNGIAGTTQTWNRLVTAAQQAGTQGLVAKDQTINLGSVKLTVLAPPSGMPKNEQNPNSVGLLVQFGKFRALMTGDSETAETAAWLRKYPAATLGPIDVYKSIHHGARNGDNAAWLAAVRPRNVIISVGPNNYGHPTAEALALYKRVGATVYRTDREGTVTVVVQPSGQFAITTAHGPAVPTNPPASRPAPAAAAPRPATPAAIPPTPAPASSVYYANCAAVRAAGAAPLLRGQPGYRPGLDRDGDGRACE</sequence>
<dbReference type="Proteomes" id="UP001401887">
    <property type="component" value="Unassembled WGS sequence"/>
</dbReference>
<dbReference type="InterPro" id="IPR008613">
    <property type="entry name" value="Excalibur_Ca-bd_domain"/>
</dbReference>
<dbReference type="EMBL" id="BAABRP010000009">
    <property type="protein sequence ID" value="GAA5513672.1"/>
    <property type="molecule type" value="Genomic_DNA"/>
</dbReference>
<evidence type="ECO:0000259" key="3">
    <source>
        <dbReference type="SMART" id="SM00849"/>
    </source>
</evidence>
<feature type="compositionally biased region" description="Low complexity" evidence="1">
    <location>
        <begin position="291"/>
        <end position="304"/>
    </location>
</feature>
<dbReference type="Gene3D" id="3.60.15.10">
    <property type="entry name" value="Ribonuclease Z/Hydroxyacylglutathione hydrolase-like"/>
    <property type="match status" value="1"/>
</dbReference>
<feature type="domain" description="Excalibur calcium-binding" evidence="4">
    <location>
        <begin position="317"/>
        <end position="353"/>
    </location>
</feature>
<feature type="region of interest" description="Disordered" evidence="1">
    <location>
        <begin position="332"/>
        <end position="353"/>
    </location>
</feature>
<comment type="caution">
    <text evidence="5">The sequence shown here is derived from an EMBL/GenBank/DDBJ whole genome shotgun (WGS) entry which is preliminary data.</text>
</comment>
<dbReference type="SMART" id="SM00894">
    <property type="entry name" value="Excalibur"/>
    <property type="match status" value="1"/>
</dbReference>
<dbReference type="Pfam" id="PF12706">
    <property type="entry name" value="Lactamase_B_2"/>
    <property type="match status" value="1"/>
</dbReference>
<dbReference type="PANTHER" id="PTHR30619:SF1">
    <property type="entry name" value="RECOMBINATION PROTEIN 2"/>
    <property type="match status" value="1"/>
</dbReference>
<reference evidence="5 6" key="1">
    <citation type="submission" date="2024-02" db="EMBL/GenBank/DDBJ databases">
        <title>Deinococcus carri NBRC 110142.</title>
        <authorList>
            <person name="Ichikawa N."/>
            <person name="Katano-Makiyama Y."/>
            <person name="Hidaka K."/>
        </authorList>
    </citation>
    <scope>NUCLEOTIDE SEQUENCE [LARGE SCALE GENOMIC DNA]</scope>
    <source>
        <strain evidence="5 6">NBRC 110142</strain>
    </source>
</reference>
<evidence type="ECO:0000256" key="2">
    <source>
        <dbReference type="SAM" id="SignalP"/>
    </source>
</evidence>
<gene>
    <name evidence="5" type="ORF">Dcar01_02416</name>
</gene>
<evidence type="ECO:0008006" key="7">
    <source>
        <dbReference type="Google" id="ProtNLM"/>
    </source>
</evidence>
<dbReference type="InterPro" id="IPR036866">
    <property type="entry name" value="RibonucZ/Hydroxyglut_hydro"/>
</dbReference>
<proteinExistence type="predicted"/>
<keyword evidence="2" id="KW-0732">Signal</keyword>
<dbReference type="Pfam" id="PF05901">
    <property type="entry name" value="Excalibur"/>
    <property type="match status" value="1"/>
</dbReference>